<keyword evidence="4" id="KW-1185">Reference proteome</keyword>
<feature type="compositionally biased region" description="Basic residues" evidence="1">
    <location>
        <begin position="290"/>
        <end position="300"/>
    </location>
</feature>
<sequence>MFLSIVMNSLNLYFKKKKKKKPLFFNQGAQDPDVGIYQHVRSANEIENVKELTGGVGGAEKTLSSDEVLISKMLEPYSKNRGPGFSQVSMSRKGTLSASNSRPAHGDSEPSVSNKSWGDDPSSMNAMPLDDLFPSFESDETAANSSKTKAEQALKKPGNSNNNSNSNIVNNNNNNNNNNARSTPATSGTTTPVAAASASTPKIQPVRQNGASHSMSKPLEPTIIEEVTGGASSGDTASEGGGELQEGEDEANNGAWKRMEFIDASQAKVATEEDLAKVSLDMAPAPGVASKKKKGKKPSVQKKPGVEITTNANARTTPALSPIMDAANGNESGAMSELALDESPNVPLEEKSATVNVLSTSTAVAEHGASMSSMNAIAALEPGKVAQEIVKPASKPRDLPVAFTMTAKVLDRIDCTLENGKLTKFHSAGALVVTADPVPTEETVFDVKIIHLEQAATKTFSPTCAKSESGDYVRVKYPANERDVTLLNYSLNVDNPLSICPVMMKVSKRIEGSHALLHCKLRLNPKFSAVHLNEFCVKIKCQPDQSVVEKCTEQPFIENDPRCQFHWSKEFPNTLMWKIDGFAGTSLRNAFFFLNIFTTFLFMFSNYYYFLLLLLSLYKLEELELKADIDSSKPLTDFDVRCTFCIEDFGVSKISLAEPEHKQQVILQGFNYVRQVQSGDFVIR</sequence>
<comment type="caution">
    <text evidence="3">The sequence shown here is derived from an EMBL/GenBank/DDBJ whole genome shotgun (WGS) entry which is preliminary data.</text>
</comment>
<evidence type="ECO:0008006" key="5">
    <source>
        <dbReference type="Google" id="ProtNLM"/>
    </source>
</evidence>
<keyword evidence="2" id="KW-1133">Transmembrane helix</keyword>
<keyword evidence="2" id="KW-0812">Transmembrane</keyword>
<feature type="region of interest" description="Disordered" evidence="1">
    <location>
        <begin position="286"/>
        <end position="308"/>
    </location>
</feature>
<feature type="transmembrane region" description="Helical" evidence="2">
    <location>
        <begin position="592"/>
        <end position="618"/>
    </location>
</feature>
<name>X6N6N4_RETFI</name>
<proteinExistence type="predicted"/>
<reference evidence="3 4" key="1">
    <citation type="journal article" date="2013" name="Curr. Biol.">
        <title>The Genome of the Foraminiferan Reticulomyxa filosa.</title>
        <authorList>
            <person name="Glockner G."/>
            <person name="Hulsmann N."/>
            <person name="Schleicher M."/>
            <person name="Noegel A.A."/>
            <person name="Eichinger L."/>
            <person name="Gallinger C."/>
            <person name="Pawlowski J."/>
            <person name="Sierra R."/>
            <person name="Euteneuer U."/>
            <person name="Pillet L."/>
            <person name="Moustafa A."/>
            <person name="Platzer M."/>
            <person name="Groth M."/>
            <person name="Szafranski K."/>
            <person name="Schliwa M."/>
        </authorList>
    </citation>
    <scope>NUCLEOTIDE SEQUENCE [LARGE SCALE GENOMIC DNA]</scope>
</reference>
<evidence type="ECO:0000256" key="2">
    <source>
        <dbReference type="SAM" id="Phobius"/>
    </source>
</evidence>
<keyword evidence="2" id="KW-0472">Membrane</keyword>
<protein>
    <recommendedName>
        <fullName evidence="5">MHD domain-containing protein</fullName>
    </recommendedName>
</protein>
<accession>X6N6N4</accession>
<dbReference type="EMBL" id="ASPP01011190">
    <property type="protein sequence ID" value="ETO21920.1"/>
    <property type="molecule type" value="Genomic_DNA"/>
</dbReference>
<evidence type="ECO:0000256" key="1">
    <source>
        <dbReference type="SAM" id="MobiDB-lite"/>
    </source>
</evidence>
<feature type="region of interest" description="Disordered" evidence="1">
    <location>
        <begin position="80"/>
        <end position="251"/>
    </location>
</feature>
<feature type="compositionally biased region" description="Polar residues" evidence="1">
    <location>
        <begin position="86"/>
        <end position="102"/>
    </location>
</feature>
<evidence type="ECO:0000313" key="4">
    <source>
        <dbReference type="Proteomes" id="UP000023152"/>
    </source>
</evidence>
<dbReference type="AlphaFoldDB" id="X6N6N4"/>
<dbReference type="Proteomes" id="UP000023152">
    <property type="component" value="Unassembled WGS sequence"/>
</dbReference>
<feature type="compositionally biased region" description="Low complexity" evidence="1">
    <location>
        <begin position="159"/>
        <end position="201"/>
    </location>
</feature>
<organism evidence="3 4">
    <name type="scientific">Reticulomyxa filosa</name>
    <dbReference type="NCBI Taxonomy" id="46433"/>
    <lineage>
        <taxon>Eukaryota</taxon>
        <taxon>Sar</taxon>
        <taxon>Rhizaria</taxon>
        <taxon>Retaria</taxon>
        <taxon>Foraminifera</taxon>
        <taxon>Monothalamids</taxon>
        <taxon>Reticulomyxidae</taxon>
        <taxon>Reticulomyxa</taxon>
    </lineage>
</organism>
<gene>
    <name evidence="3" type="ORF">RFI_15284</name>
</gene>
<feature type="compositionally biased region" description="Polar residues" evidence="1">
    <location>
        <begin position="206"/>
        <end position="215"/>
    </location>
</feature>
<evidence type="ECO:0000313" key="3">
    <source>
        <dbReference type="EMBL" id="ETO21920.1"/>
    </source>
</evidence>